<organism evidence="1 2">
    <name type="scientific">Trichinella nelsoni</name>
    <dbReference type="NCBI Taxonomy" id="6336"/>
    <lineage>
        <taxon>Eukaryota</taxon>
        <taxon>Metazoa</taxon>
        <taxon>Ecdysozoa</taxon>
        <taxon>Nematoda</taxon>
        <taxon>Enoplea</taxon>
        <taxon>Dorylaimia</taxon>
        <taxon>Trichinellida</taxon>
        <taxon>Trichinellidae</taxon>
        <taxon>Trichinella</taxon>
    </lineage>
</organism>
<dbReference type="EMBL" id="JYDL01000091">
    <property type="protein sequence ID" value="KRX17220.1"/>
    <property type="molecule type" value="Genomic_DNA"/>
</dbReference>
<keyword evidence="2" id="KW-1185">Reference proteome</keyword>
<comment type="caution">
    <text evidence="1">The sequence shown here is derived from an EMBL/GenBank/DDBJ whole genome shotgun (WGS) entry which is preliminary data.</text>
</comment>
<gene>
    <name evidence="1" type="ORF">T07_629</name>
</gene>
<dbReference type="OrthoDB" id="5918872at2759"/>
<dbReference type="AlphaFoldDB" id="A0A0V0RRW1"/>
<name>A0A0V0RRW1_9BILA</name>
<reference evidence="1 2" key="1">
    <citation type="submission" date="2015-01" db="EMBL/GenBank/DDBJ databases">
        <title>Evolution of Trichinella species and genotypes.</title>
        <authorList>
            <person name="Korhonen P.K."/>
            <person name="Edoardo P."/>
            <person name="Giuseppe L.R."/>
            <person name="Gasser R.B."/>
        </authorList>
    </citation>
    <scope>NUCLEOTIDE SEQUENCE [LARGE SCALE GENOMIC DNA]</scope>
    <source>
        <strain evidence="1">ISS37</strain>
    </source>
</reference>
<proteinExistence type="predicted"/>
<dbReference type="Proteomes" id="UP000054630">
    <property type="component" value="Unassembled WGS sequence"/>
</dbReference>
<evidence type="ECO:0000313" key="1">
    <source>
        <dbReference type="EMBL" id="KRX17220.1"/>
    </source>
</evidence>
<sequence length="74" mass="8415">MVVGLRCAVRVRWRFQCDDGRRIAIKMALYRRIEDENGRPRGRGGFPHLNVCFHIPCLVELSLGFICGKIAVDG</sequence>
<accession>A0A0V0RRW1</accession>
<protein>
    <submittedName>
        <fullName evidence="1">Uncharacterized protein</fullName>
    </submittedName>
</protein>
<evidence type="ECO:0000313" key="2">
    <source>
        <dbReference type="Proteomes" id="UP000054630"/>
    </source>
</evidence>